<feature type="signal peptide" evidence="1">
    <location>
        <begin position="1"/>
        <end position="19"/>
    </location>
</feature>
<dbReference type="PANTHER" id="PTHR12143">
    <property type="entry name" value="PEPTIDE N-GLYCANASE PNGASE -RELATED"/>
    <property type="match status" value="1"/>
</dbReference>
<dbReference type="GO" id="GO:0000224">
    <property type="term" value="F:peptide-N4-(N-acetyl-beta-glucosaminyl)asparagine amidase activity"/>
    <property type="evidence" value="ECO:0007669"/>
    <property type="project" value="TreeGrafter"/>
</dbReference>
<feature type="domain" description="Glycosyl hydrolase family 92 N-terminal" evidence="2">
    <location>
        <begin position="34"/>
        <end position="133"/>
    </location>
</feature>
<dbReference type="Gene3D" id="2.70.98.10">
    <property type="match status" value="1"/>
</dbReference>
<dbReference type="eggNOG" id="ENOG502QR5Q">
    <property type="taxonomic scope" value="Eukaryota"/>
</dbReference>
<organism evidence="3 4">
    <name type="scientific">Ophiocordyceps sinensis (strain Co18 / CGMCC 3.14243)</name>
    <name type="common">Yarsagumba caterpillar fungus</name>
    <name type="synonym">Hirsutella sinensis</name>
    <dbReference type="NCBI Taxonomy" id="911162"/>
    <lineage>
        <taxon>Eukaryota</taxon>
        <taxon>Fungi</taxon>
        <taxon>Dikarya</taxon>
        <taxon>Ascomycota</taxon>
        <taxon>Pezizomycotina</taxon>
        <taxon>Sordariomycetes</taxon>
        <taxon>Hypocreomycetidae</taxon>
        <taxon>Hypocreales</taxon>
        <taxon>Ophiocordycipitaceae</taxon>
        <taxon>Ophiocordyceps</taxon>
    </lineage>
</organism>
<evidence type="ECO:0000256" key="1">
    <source>
        <dbReference type="SAM" id="SignalP"/>
    </source>
</evidence>
<dbReference type="InterPro" id="IPR050883">
    <property type="entry name" value="PNGase"/>
</dbReference>
<dbReference type="InterPro" id="IPR041371">
    <property type="entry name" value="GH92_N"/>
</dbReference>
<dbReference type="GO" id="GO:0005829">
    <property type="term" value="C:cytosol"/>
    <property type="evidence" value="ECO:0007669"/>
    <property type="project" value="TreeGrafter"/>
</dbReference>
<keyword evidence="1" id="KW-0732">Signal</keyword>
<accession>T5A7R9</accession>
<dbReference type="OrthoDB" id="449263at2759"/>
<evidence type="ECO:0000313" key="3">
    <source>
        <dbReference type="EMBL" id="EQK97852.1"/>
    </source>
</evidence>
<dbReference type="GO" id="GO:0005634">
    <property type="term" value="C:nucleus"/>
    <property type="evidence" value="ECO:0007669"/>
    <property type="project" value="TreeGrafter"/>
</dbReference>
<dbReference type="GO" id="GO:0030246">
    <property type="term" value="F:carbohydrate binding"/>
    <property type="evidence" value="ECO:0007669"/>
    <property type="project" value="InterPro"/>
</dbReference>
<protein>
    <submittedName>
        <fullName evidence="3">Glycoside hydrolase family 92</fullName>
    </submittedName>
</protein>
<gene>
    <name evidence="3" type="ORF">OCS_06433</name>
</gene>
<dbReference type="EMBL" id="KE656385">
    <property type="protein sequence ID" value="EQK97852.1"/>
    <property type="molecule type" value="Genomic_DNA"/>
</dbReference>
<evidence type="ECO:0000259" key="2">
    <source>
        <dbReference type="Pfam" id="PF17678"/>
    </source>
</evidence>
<name>T5A7R9_OPHSC</name>
<dbReference type="PANTHER" id="PTHR12143:SF44">
    <property type="entry name" value="GLYCOSYL HYDROLASE FAMILY 92 DOMAIN-CONTAINING PROTEIN"/>
    <property type="match status" value="1"/>
</dbReference>
<feature type="chain" id="PRO_5004596700" evidence="1">
    <location>
        <begin position="20"/>
        <end position="247"/>
    </location>
</feature>
<reference evidence="3 4" key="1">
    <citation type="journal article" date="2013" name="Chin. Sci. Bull.">
        <title>Genome survey uncovers the secrets of sex and lifestyle in caterpillar fungus.</title>
        <authorList>
            <person name="Hu X."/>
            <person name="Zhang Y."/>
            <person name="Xiao G."/>
            <person name="Zheng P."/>
            <person name="Xia Y."/>
            <person name="Zhang X."/>
            <person name="St Leger R.J."/>
            <person name="Liu X."/>
            <person name="Wang C."/>
        </authorList>
    </citation>
    <scope>NUCLEOTIDE SEQUENCE [LARGE SCALE GENOMIC DNA]</scope>
    <source>
        <strain evidence="4">Co18 / CGMCC 3.14243</strain>
        <tissue evidence="3">Fruit-body</tissue>
    </source>
</reference>
<evidence type="ECO:0000313" key="4">
    <source>
        <dbReference type="Proteomes" id="UP000019374"/>
    </source>
</evidence>
<proteinExistence type="predicted"/>
<dbReference type="AlphaFoldDB" id="T5A7R9"/>
<dbReference type="Pfam" id="PF17678">
    <property type="entry name" value="Glyco_hydro_92N"/>
    <property type="match status" value="1"/>
</dbReference>
<dbReference type="HOGENOM" id="CLU_1124852_0_0_1"/>
<dbReference type="GO" id="GO:0006516">
    <property type="term" value="P:glycoprotein catabolic process"/>
    <property type="evidence" value="ECO:0007669"/>
    <property type="project" value="TreeGrafter"/>
</dbReference>
<dbReference type="Proteomes" id="UP000019374">
    <property type="component" value="Unassembled WGS sequence"/>
</dbReference>
<dbReference type="InterPro" id="IPR014718">
    <property type="entry name" value="GH-type_carb-bd"/>
</dbReference>
<sequence length="247" mass="26263">MLPRRSIWTLLAAVAFVHAAKPVDDLSRYALTDTGSVNGGNTFPGVSRPLGMVKLGPDLYTGADAYSGYLPTGNFTGFTMLHESGTGGAPKYGVVSQMPVVGHLANPLSDAVNDTRAAPDRTEVGYYRAALGSGTTGRIESSGGCNSDRDVGVLGRLVARGKQGLQSLLGGEFGERRRRRERGHARLWLGGGLWRLFAVVRVYLVARRGVLERVVPMDMEAVVALRGAGLRIVAAWASIVLVEVDLA</sequence>
<keyword evidence="3" id="KW-0378">Hydrolase</keyword>